<gene>
    <name evidence="2" type="ORF">KEC93_26155</name>
</gene>
<accession>A0AB74VQ88</accession>
<dbReference type="RefSeq" id="WP_077869051.1">
    <property type="nucleotide sequence ID" value="NZ_BKAK01000192.1"/>
</dbReference>
<reference evidence="2" key="1">
    <citation type="submission" date="2021-04" db="EMBL/GenBank/DDBJ databases">
        <title>Complete genome sequence of the type strain Clostridium beijerinckii NRRL B-598.</title>
        <authorList>
            <person name="Sedlar K."/>
            <person name="Branska B."/>
            <person name="Bezdicek M."/>
            <person name="Nykrynova M."/>
            <person name="Lengerova M."/>
            <person name="Skutkova H."/>
            <person name="Patakova P."/>
        </authorList>
    </citation>
    <scope>NUCLEOTIDE SEQUENCE</scope>
    <source>
        <strain evidence="2">DSM 791</strain>
        <plasmid evidence="2">unnamed</plasmid>
    </source>
</reference>
<geneLocation type="plasmid" evidence="2">
    <name>unnamed</name>
</geneLocation>
<protein>
    <submittedName>
        <fullName evidence="2">RloB domain-containing protein</fullName>
    </submittedName>
</protein>
<evidence type="ECO:0000313" key="2">
    <source>
        <dbReference type="EMBL" id="QUN37971.1"/>
    </source>
</evidence>
<dbReference type="GeneID" id="66348088"/>
<sequence length="219" mass="25343">MPKLNRAGRKHKRNEGTKEVQPGNYLIVTEGTETEVNYFENISRIIKERFRNNIIVEKVDLDVKGLGRSTTVLVNEAMKKRSLNPSYSDVWVVFDKDDNKDFNEAIIFAKENGLNTAWSNECFELWILLHFQDLTAAIDRDDYTDKLNTHFKKKNLNKGKYEKNIYDIFDVISPYVNIAIKRSNALIADYKSSNIISPTKMNPGTKVQDLVSELIQYIK</sequence>
<evidence type="ECO:0000256" key="1">
    <source>
        <dbReference type="SAM" id="MobiDB-lite"/>
    </source>
</evidence>
<name>A0AB74VQ88_CLOBE</name>
<dbReference type="AlphaFoldDB" id="A0AB74VQ88"/>
<proteinExistence type="predicted"/>
<feature type="region of interest" description="Disordered" evidence="1">
    <location>
        <begin position="1"/>
        <end position="20"/>
    </location>
</feature>
<evidence type="ECO:0000313" key="3">
    <source>
        <dbReference type="Proteomes" id="UP000679373"/>
    </source>
</evidence>
<dbReference type="Proteomes" id="UP000679373">
    <property type="component" value="Plasmid unnamed"/>
</dbReference>
<keyword evidence="3" id="KW-1185">Reference proteome</keyword>
<dbReference type="EMBL" id="CP073654">
    <property type="protein sequence ID" value="QUN37971.1"/>
    <property type="molecule type" value="Genomic_DNA"/>
</dbReference>
<organism evidence="2 3">
    <name type="scientific">Clostridium beijerinckii</name>
    <name type="common">Clostridium MP</name>
    <dbReference type="NCBI Taxonomy" id="1520"/>
    <lineage>
        <taxon>Bacteria</taxon>
        <taxon>Bacillati</taxon>
        <taxon>Bacillota</taxon>
        <taxon>Clostridia</taxon>
        <taxon>Eubacteriales</taxon>
        <taxon>Clostridiaceae</taxon>
        <taxon>Clostridium</taxon>
    </lineage>
</organism>
<feature type="compositionally biased region" description="Basic residues" evidence="1">
    <location>
        <begin position="1"/>
        <end position="13"/>
    </location>
</feature>
<keyword evidence="2" id="KW-0614">Plasmid</keyword>
<dbReference type="InterPro" id="IPR025591">
    <property type="entry name" value="RloB"/>
</dbReference>
<dbReference type="Pfam" id="PF13707">
    <property type="entry name" value="RloB"/>
    <property type="match status" value="1"/>
</dbReference>